<proteinExistence type="predicted"/>
<keyword evidence="5" id="KW-0723">Serine/threonine-protein kinase</keyword>
<gene>
    <name evidence="5" type="ORF">DXZ20_24435</name>
</gene>
<dbReference type="EMBL" id="QXHD01000004">
    <property type="protein sequence ID" value="NEZ58732.1"/>
    <property type="molecule type" value="Genomic_DNA"/>
</dbReference>
<protein>
    <submittedName>
        <fullName evidence="5">Serine/threonine protein kinase</fullName>
    </submittedName>
</protein>
<keyword evidence="3" id="KW-1133">Transmembrane helix</keyword>
<dbReference type="SMART" id="SM00220">
    <property type="entry name" value="S_TKc"/>
    <property type="match status" value="1"/>
</dbReference>
<evidence type="ECO:0000313" key="6">
    <source>
        <dbReference type="Proteomes" id="UP000481033"/>
    </source>
</evidence>
<dbReference type="GO" id="GO:0004674">
    <property type="term" value="F:protein serine/threonine kinase activity"/>
    <property type="evidence" value="ECO:0007669"/>
    <property type="project" value="UniProtKB-KW"/>
</dbReference>
<sequence length="461" mass="52562">MDPFLNQVLCQRYKIRARLSQKPGRRTFVATDLQTDTTVIVKLLLFDVDFTWETLRLFERESAALQSLDHPAIPQYLDFVDIETDLGKGFLLVQTYIEAKSLQDWIMTGRTFSEEDLHYIAQEALNILDYLHDRKPVVIHRDIKPSNLLLTERTGNNPGQLYLVDFGGIQAPQQGSTITIVGTYGYMPLEQFGGRAVPASDLYSLGATLIYLATGLHPANLPQKDMRLQFADQVRLSPEFVHWLEWLTEPDIAKRPQTAAIARERFNQSPTHPTDGLHPLRVPPPQNSAIQLSQTQEHFNIQVPSKKFKLEFLLPAVISSRLTQTFGAFGNILAGVLLILLVVTGLIWPALIILLLIYFHMNKRSKRHAIYSITFEKSIQGTLISLTEIHGNRESVLFKQSLTHMTAGPDKIPQYKIKLRSEGPFHTIRINGSYQEIRWLCDELDSWAQIPITYESYNEEV</sequence>
<dbReference type="PROSITE" id="PS50011">
    <property type="entry name" value="PROTEIN_KINASE_DOM"/>
    <property type="match status" value="1"/>
</dbReference>
<organism evidence="5 6">
    <name type="scientific">Adonisia turfae CCMR0081</name>
    <dbReference type="NCBI Taxonomy" id="2292702"/>
    <lineage>
        <taxon>Bacteria</taxon>
        <taxon>Bacillati</taxon>
        <taxon>Cyanobacteriota</taxon>
        <taxon>Adonisia</taxon>
        <taxon>Adonisia turfae</taxon>
    </lineage>
</organism>
<dbReference type="PANTHER" id="PTHR24363:SF7">
    <property type="entry name" value="SERINE_THREONINE-PROTEIN KINASE-LIKE PROTEIN E"/>
    <property type="match status" value="1"/>
</dbReference>
<keyword evidence="5" id="KW-0418">Kinase</keyword>
<dbReference type="RefSeq" id="WP_163701523.1">
    <property type="nucleotide sequence ID" value="NZ_QXHD01000004.1"/>
</dbReference>
<dbReference type="InterPro" id="IPR008271">
    <property type="entry name" value="Ser/Thr_kinase_AS"/>
</dbReference>
<feature type="domain" description="Protein kinase" evidence="4">
    <location>
        <begin position="13"/>
        <end position="275"/>
    </location>
</feature>
<dbReference type="PANTHER" id="PTHR24363">
    <property type="entry name" value="SERINE/THREONINE PROTEIN KINASE"/>
    <property type="match status" value="1"/>
</dbReference>
<feature type="transmembrane region" description="Helical" evidence="3">
    <location>
        <begin position="332"/>
        <end position="359"/>
    </location>
</feature>
<dbReference type="SUPFAM" id="SSF56112">
    <property type="entry name" value="Protein kinase-like (PK-like)"/>
    <property type="match status" value="1"/>
</dbReference>
<dbReference type="InterPro" id="IPR011009">
    <property type="entry name" value="Kinase-like_dom_sf"/>
</dbReference>
<dbReference type="PROSITE" id="PS00108">
    <property type="entry name" value="PROTEIN_KINASE_ST"/>
    <property type="match status" value="1"/>
</dbReference>
<evidence type="ECO:0000256" key="2">
    <source>
        <dbReference type="ARBA" id="ARBA00022840"/>
    </source>
</evidence>
<keyword evidence="5" id="KW-0808">Transferase</keyword>
<comment type="caution">
    <text evidence="5">The sequence shown here is derived from an EMBL/GenBank/DDBJ whole genome shotgun (WGS) entry which is preliminary data.</text>
</comment>
<keyword evidence="3" id="KW-0472">Membrane</keyword>
<evidence type="ECO:0000256" key="3">
    <source>
        <dbReference type="SAM" id="Phobius"/>
    </source>
</evidence>
<reference evidence="5 6" key="1">
    <citation type="journal article" date="2020" name="Microb. Ecol.">
        <title>Ecogenomics of the Marine Benthic Filamentous Cyanobacterium Adonisia.</title>
        <authorList>
            <person name="Walter J.M."/>
            <person name="Coutinho F.H."/>
            <person name="Leomil L."/>
            <person name="Hargreaves P.I."/>
            <person name="Campeao M.E."/>
            <person name="Vieira V.V."/>
            <person name="Silva B.S."/>
            <person name="Fistarol G.O."/>
            <person name="Salomon P.S."/>
            <person name="Sawabe T."/>
            <person name="Mino S."/>
            <person name="Hosokawa M."/>
            <person name="Miyashita H."/>
            <person name="Maruyama F."/>
            <person name="van Verk M.C."/>
            <person name="Dutilh B.E."/>
            <person name="Thompson C.C."/>
            <person name="Thompson F.L."/>
        </authorList>
    </citation>
    <scope>NUCLEOTIDE SEQUENCE [LARGE SCALE GENOMIC DNA]</scope>
    <source>
        <strain evidence="5 6">CCMR0081</strain>
    </source>
</reference>
<dbReference type="Gene3D" id="1.10.510.10">
    <property type="entry name" value="Transferase(Phosphotransferase) domain 1"/>
    <property type="match status" value="1"/>
</dbReference>
<keyword evidence="6" id="KW-1185">Reference proteome</keyword>
<evidence type="ECO:0000256" key="1">
    <source>
        <dbReference type="ARBA" id="ARBA00022741"/>
    </source>
</evidence>
<dbReference type="Gene3D" id="3.30.200.20">
    <property type="entry name" value="Phosphorylase Kinase, domain 1"/>
    <property type="match status" value="1"/>
</dbReference>
<keyword evidence="1" id="KW-0547">Nucleotide-binding</keyword>
<dbReference type="CDD" id="cd14014">
    <property type="entry name" value="STKc_PknB_like"/>
    <property type="match status" value="1"/>
</dbReference>
<dbReference type="InterPro" id="IPR000719">
    <property type="entry name" value="Prot_kinase_dom"/>
</dbReference>
<dbReference type="Proteomes" id="UP000481033">
    <property type="component" value="Unassembled WGS sequence"/>
</dbReference>
<keyword evidence="2" id="KW-0067">ATP-binding</keyword>
<name>A0A6M0RSH7_9CYAN</name>
<dbReference type="AlphaFoldDB" id="A0A6M0RSH7"/>
<accession>A0A6M0RSH7</accession>
<dbReference type="Pfam" id="PF00069">
    <property type="entry name" value="Pkinase"/>
    <property type="match status" value="1"/>
</dbReference>
<keyword evidence="3" id="KW-0812">Transmembrane</keyword>
<evidence type="ECO:0000313" key="5">
    <source>
        <dbReference type="EMBL" id="NEZ58732.1"/>
    </source>
</evidence>
<evidence type="ECO:0000259" key="4">
    <source>
        <dbReference type="PROSITE" id="PS50011"/>
    </source>
</evidence>
<dbReference type="GO" id="GO:0005524">
    <property type="term" value="F:ATP binding"/>
    <property type="evidence" value="ECO:0007669"/>
    <property type="project" value="UniProtKB-KW"/>
</dbReference>